<dbReference type="AlphaFoldDB" id="A0A8D8HAT7"/>
<evidence type="ECO:0000313" key="1">
    <source>
        <dbReference type="EMBL" id="CAG6531131.1"/>
    </source>
</evidence>
<protein>
    <submittedName>
        <fullName evidence="1">(northern house mosquito) hypothetical protein</fullName>
    </submittedName>
</protein>
<reference evidence="1" key="1">
    <citation type="submission" date="2021-05" db="EMBL/GenBank/DDBJ databases">
        <authorList>
            <person name="Alioto T."/>
            <person name="Alioto T."/>
            <person name="Gomez Garrido J."/>
        </authorList>
    </citation>
    <scope>NUCLEOTIDE SEQUENCE</scope>
</reference>
<accession>A0A8D8HAT7</accession>
<organism evidence="1">
    <name type="scientific">Culex pipiens</name>
    <name type="common">House mosquito</name>
    <dbReference type="NCBI Taxonomy" id="7175"/>
    <lineage>
        <taxon>Eukaryota</taxon>
        <taxon>Metazoa</taxon>
        <taxon>Ecdysozoa</taxon>
        <taxon>Arthropoda</taxon>
        <taxon>Hexapoda</taxon>
        <taxon>Insecta</taxon>
        <taxon>Pterygota</taxon>
        <taxon>Neoptera</taxon>
        <taxon>Endopterygota</taxon>
        <taxon>Diptera</taxon>
        <taxon>Nematocera</taxon>
        <taxon>Culicoidea</taxon>
        <taxon>Culicidae</taxon>
        <taxon>Culicinae</taxon>
        <taxon>Culicini</taxon>
        <taxon>Culex</taxon>
        <taxon>Culex</taxon>
    </lineage>
</organism>
<name>A0A8D8HAT7_CULPI</name>
<dbReference type="EMBL" id="HBUE01038979">
    <property type="protein sequence ID" value="CAG6459912.1"/>
    <property type="molecule type" value="Transcribed_RNA"/>
</dbReference>
<sequence>MFQQFGSGRSNDAAETPPMLQVQLAQIRPVILDETPRQRGVIVHREERQTSQRREPLQDASYDGVVYFRHREQFEMAHVRTESEQVQQERPGQVTFVDFEGLHGVEGLGERSEAVGRAGFQVG</sequence>
<dbReference type="EMBL" id="HBUE01038978">
    <property type="protein sequence ID" value="CAG6459911.1"/>
    <property type="molecule type" value="Transcribed_RNA"/>
</dbReference>
<dbReference type="EMBL" id="HBUE01204015">
    <property type="protein sequence ID" value="CAG6531131.1"/>
    <property type="molecule type" value="Transcribed_RNA"/>
</dbReference>
<proteinExistence type="predicted"/>
<dbReference type="EMBL" id="HBUE01310243">
    <property type="protein sequence ID" value="CAG6582973.1"/>
    <property type="molecule type" value="Transcribed_RNA"/>
</dbReference>